<accession>A0A3S0K0E5</accession>
<organism evidence="2 3">
    <name type="scientific">Halomonas nitroreducens</name>
    <dbReference type="NCBI Taxonomy" id="447425"/>
    <lineage>
        <taxon>Bacteria</taxon>
        <taxon>Pseudomonadati</taxon>
        <taxon>Pseudomonadota</taxon>
        <taxon>Gammaproteobacteria</taxon>
        <taxon>Oceanospirillales</taxon>
        <taxon>Halomonadaceae</taxon>
        <taxon>Halomonas</taxon>
    </lineage>
</organism>
<comment type="caution">
    <text evidence="2">The sequence shown here is derived from an EMBL/GenBank/DDBJ whole genome shotgun (WGS) entry which is preliminary data.</text>
</comment>
<evidence type="ECO:0000313" key="2">
    <source>
        <dbReference type="EMBL" id="RTQ98706.1"/>
    </source>
</evidence>
<proteinExistence type="predicted"/>
<dbReference type="AlphaFoldDB" id="A0A3S0K0E5"/>
<evidence type="ECO:0000313" key="3">
    <source>
        <dbReference type="Proteomes" id="UP000267400"/>
    </source>
</evidence>
<gene>
    <name evidence="2" type="ORF">EKG36_18615</name>
</gene>
<sequence>MNKASVGEQEANDPGAGQLDGNTILALQPLLWEWGEAPPPPGVVLQSQEVSLPSRAWKYLVLQLAPVPPTWPVEAEQGFILSVKCLALAEGMPLPPRFGDDGWLLLTHLPDVKAMSALLLNPNGVHYLVHARHRRYRRLWPKRTAQLQDFLCCQELEAARVLFDACLVLELYGIRRVRVIGYLSLDKVSHPVMPFMAMEEKVASCGVDKDKLITDTRNHFEVDGFKVMAFEQLQRLKRHSRNLQDRNDLAMMAALEDGRSWYLWLGRCIDLILVASASLRQILARLAGWLGLRALLRRLLGGSNNKTRGG</sequence>
<keyword evidence="3" id="KW-1185">Reference proteome</keyword>
<dbReference type="EMBL" id="RXNS01000023">
    <property type="protein sequence ID" value="RTQ98706.1"/>
    <property type="molecule type" value="Genomic_DNA"/>
</dbReference>
<evidence type="ECO:0000256" key="1">
    <source>
        <dbReference type="SAM" id="MobiDB-lite"/>
    </source>
</evidence>
<protein>
    <submittedName>
        <fullName evidence="2">Uncharacterized protein</fullName>
    </submittedName>
</protein>
<dbReference type="Proteomes" id="UP000267400">
    <property type="component" value="Unassembled WGS sequence"/>
</dbReference>
<reference evidence="2 3" key="1">
    <citation type="submission" date="2018-12" db="EMBL/GenBank/DDBJ databases">
        <authorList>
            <person name="Yu L."/>
        </authorList>
    </citation>
    <scope>NUCLEOTIDE SEQUENCE [LARGE SCALE GENOMIC DNA]</scope>
    <source>
        <strain evidence="2 3">11S</strain>
    </source>
</reference>
<dbReference type="OrthoDB" id="7814707at2"/>
<dbReference type="RefSeq" id="WP_126486742.1">
    <property type="nucleotide sequence ID" value="NZ_RXNS01000023.1"/>
</dbReference>
<name>A0A3S0K0E5_9GAMM</name>
<feature type="region of interest" description="Disordered" evidence="1">
    <location>
        <begin position="1"/>
        <end position="21"/>
    </location>
</feature>